<evidence type="ECO:0000256" key="2">
    <source>
        <dbReference type="ARBA" id="ARBA00023125"/>
    </source>
</evidence>
<dbReference type="SUPFAM" id="SSF46785">
    <property type="entry name" value="Winged helix' DNA-binding domain"/>
    <property type="match status" value="1"/>
</dbReference>
<dbReference type="InterPro" id="IPR050679">
    <property type="entry name" value="Bact_HTH_transcr_reg"/>
</dbReference>
<protein>
    <submittedName>
        <fullName evidence="5">Transcription regulator</fullName>
    </submittedName>
</protein>
<evidence type="ECO:0000313" key="6">
    <source>
        <dbReference type="Proteomes" id="UP000051922"/>
    </source>
</evidence>
<dbReference type="STRING" id="1423783.FC50_GL000201"/>
<dbReference type="InterPro" id="IPR000524">
    <property type="entry name" value="Tscrpt_reg_HTH_GntR"/>
</dbReference>
<dbReference type="InterPro" id="IPR036388">
    <property type="entry name" value="WH-like_DNA-bd_sf"/>
</dbReference>
<keyword evidence="2" id="KW-0238">DNA-binding</keyword>
<evidence type="ECO:0000259" key="4">
    <source>
        <dbReference type="PROSITE" id="PS50949"/>
    </source>
</evidence>
<keyword evidence="6" id="KW-1185">Reference proteome</keyword>
<dbReference type="GO" id="GO:0045892">
    <property type="term" value="P:negative regulation of DNA-templated transcription"/>
    <property type="evidence" value="ECO:0007669"/>
    <property type="project" value="TreeGrafter"/>
</dbReference>
<dbReference type="Pfam" id="PF00392">
    <property type="entry name" value="GntR"/>
    <property type="match status" value="1"/>
</dbReference>
<dbReference type="Gene3D" id="1.10.10.10">
    <property type="entry name" value="Winged helix-like DNA-binding domain superfamily/Winged helix DNA-binding domain"/>
    <property type="match status" value="1"/>
</dbReference>
<accession>A0A0R1U6U3</accession>
<dbReference type="SMART" id="SM00345">
    <property type="entry name" value="HTH_GNTR"/>
    <property type="match status" value="1"/>
</dbReference>
<dbReference type="GO" id="GO:0003677">
    <property type="term" value="F:DNA binding"/>
    <property type="evidence" value="ECO:0007669"/>
    <property type="project" value="UniProtKB-KW"/>
</dbReference>
<dbReference type="PRINTS" id="PR00035">
    <property type="entry name" value="HTHGNTR"/>
</dbReference>
<dbReference type="Proteomes" id="UP000051922">
    <property type="component" value="Unassembled WGS sequence"/>
</dbReference>
<proteinExistence type="predicted"/>
<evidence type="ECO:0000256" key="1">
    <source>
        <dbReference type="ARBA" id="ARBA00023015"/>
    </source>
</evidence>
<keyword evidence="3" id="KW-0804">Transcription</keyword>
<dbReference type="InterPro" id="IPR028978">
    <property type="entry name" value="Chorismate_lyase_/UTRA_dom_sf"/>
</dbReference>
<feature type="domain" description="HTH gntR-type" evidence="4">
    <location>
        <begin position="11"/>
        <end position="79"/>
    </location>
</feature>
<dbReference type="CDD" id="cd07377">
    <property type="entry name" value="WHTH_GntR"/>
    <property type="match status" value="1"/>
</dbReference>
<dbReference type="SUPFAM" id="SSF64288">
    <property type="entry name" value="Chorismate lyase-like"/>
    <property type="match status" value="1"/>
</dbReference>
<gene>
    <name evidence="5" type="ORF">FC50_GL000201</name>
</gene>
<keyword evidence="1" id="KW-0805">Transcription regulation</keyword>
<sequence length="242" mass="27607">MWGEQDMSNEIPLYQNMINDLIHQIEGGKLQQDAKLPSEADLGDSYSVSRITVRRALAELVDRGYIYKRHGIGSFVARKSIPKTNAIPGMINLEKVIRSMDAQPRIELKDFRLIVNGSEPVVRSNLGLNSDDYLYVIDYQIFADDDLVGLVHWYLPYAQFPNLYLSELERHQLLPLLVSKYEFKPEFQTHRSSDLATRAEKHLFGSVPGNVMVHLRLTGTVQGKSLIYGEITLTGQVTMYLY</sequence>
<reference evidence="5 6" key="1">
    <citation type="journal article" date="2015" name="Genome Announc.">
        <title>Expanding the biotechnology potential of lactobacilli through comparative genomics of 213 strains and associated genera.</title>
        <authorList>
            <person name="Sun Z."/>
            <person name="Harris H.M."/>
            <person name="McCann A."/>
            <person name="Guo C."/>
            <person name="Argimon S."/>
            <person name="Zhang W."/>
            <person name="Yang X."/>
            <person name="Jeffery I.B."/>
            <person name="Cooney J.C."/>
            <person name="Kagawa T.F."/>
            <person name="Liu W."/>
            <person name="Song Y."/>
            <person name="Salvetti E."/>
            <person name="Wrobel A."/>
            <person name="Rasinkangas P."/>
            <person name="Parkhill J."/>
            <person name="Rea M.C."/>
            <person name="O'Sullivan O."/>
            <person name="Ritari J."/>
            <person name="Douillard F.P."/>
            <person name="Paul Ross R."/>
            <person name="Yang R."/>
            <person name="Briner A.E."/>
            <person name="Felis G.E."/>
            <person name="de Vos W.M."/>
            <person name="Barrangou R."/>
            <person name="Klaenhammer T.R."/>
            <person name="Caufield P.W."/>
            <person name="Cui Y."/>
            <person name="Zhang H."/>
            <person name="O'Toole P.W."/>
        </authorList>
    </citation>
    <scope>NUCLEOTIDE SEQUENCE [LARGE SCALE GENOMIC DNA]</scope>
    <source>
        <strain evidence="5 6">DSM 15945</strain>
    </source>
</reference>
<comment type="caution">
    <text evidence="5">The sequence shown here is derived from an EMBL/GenBank/DDBJ whole genome shotgun (WGS) entry which is preliminary data.</text>
</comment>
<dbReference type="PATRIC" id="fig|1423783.4.peg.210"/>
<dbReference type="InterPro" id="IPR036390">
    <property type="entry name" value="WH_DNA-bd_sf"/>
</dbReference>
<evidence type="ECO:0000256" key="3">
    <source>
        <dbReference type="ARBA" id="ARBA00023163"/>
    </source>
</evidence>
<dbReference type="AlphaFoldDB" id="A0A0R1U6U3"/>
<dbReference type="Gene3D" id="3.40.1410.10">
    <property type="entry name" value="Chorismate lyase-like"/>
    <property type="match status" value="1"/>
</dbReference>
<dbReference type="PANTHER" id="PTHR44846">
    <property type="entry name" value="MANNOSYL-D-GLYCERATE TRANSPORT/METABOLISM SYSTEM REPRESSOR MNGR-RELATED"/>
    <property type="match status" value="1"/>
</dbReference>
<dbReference type="PANTHER" id="PTHR44846:SF1">
    <property type="entry name" value="MANNOSYL-D-GLYCERATE TRANSPORT_METABOLISM SYSTEM REPRESSOR MNGR-RELATED"/>
    <property type="match status" value="1"/>
</dbReference>
<organism evidence="5 6">
    <name type="scientific">Lacticaseibacillus pantheris DSM 15945 = JCM 12539 = NBRC 106106</name>
    <dbReference type="NCBI Taxonomy" id="1423783"/>
    <lineage>
        <taxon>Bacteria</taxon>
        <taxon>Bacillati</taxon>
        <taxon>Bacillota</taxon>
        <taxon>Bacilli</taxon>
        <taxon>Lactobacillales</taxon>
        <taxon>Lactobacillaceae</taxon>
        <taxon>Lacticaseibacillus</taxon>
    </lineage>
</organism>
<dbReference type="EMBL" id="AZFJ01000036">
    <property type="protein sequence ID" value="KRL87000.1"/>
    <property type="molecule type" value="Genomic_DNA"/>
</dbReference>
<dbReference type="PROSITE" id="PS50949">
    <property type="entry name" value="HTH_GNTR"/>
    <property type="match status" value="1"/>
</dbReference>
<name>A0A0R1U6U3_9LACO</name>
<dbReference type="GO" id="GO:0003700">
    <property type="term" value="F:DNA-binding transcription factor activity"/>
    <property type="evidence" value="ECO:0007669"/>
    <property type="project" value="InterPro"/>
</dbReference>
<evidence type="ECO:0000313" key="5">
    <source>
        <dbReference type="EMBL" id="KRL87000.1"/>
    </source>
</evidence>